<dbReference type="InterPro" id="IPR005337">
    <property type="entry name" value="RapZ-like"/>
</dbReference>
<dbReference type="HAMAP" id="MF_00636">
    <property type="entry name" value="RapZ_like"/>
    <property type="match status" value="1"/>
</dbReference>
<dbReference type="Pfam" id="PF22740">
    <property type="entry name" value="PapZ_C"/>
    <property type="match status" value="1"/>
</dbReference>
<evidence type="ECO:0000256" key="1">
    <source>
        <dbReference type="ARBA" id="ARBA00022741"/>
    </source>
</evidence>
<keyword evidence="1 4" id="KW-0547">Nucleotide-binding</keyword>
<dbReference type="SUPFAM" id="SSF52540">
    <property type="entry name" value="P-loop containing nucleoside triphosphate hydrolases"/>
    <property type="match status" value="1"/>
</dbReference>
<dbReference type="Proteomes" id="UP000516160">
    <property type="component" value="Chromosome"/>
</dbReference>
<proteinExistence type="inferred from homology"/>
<feature type="binding site" evidence="4">
    <location>
        <begin position="59"/>
        <end position="62"/>
    </location>
    <ligand>
        <name>GTP</name>
        <dbReference type="ChEBI" id="CHEBI:37565"/>
    </ligand>
</feature>
<feature type="domain" description="RapZ-like N-terminal" evidence="5">
    <location>
        <begin position="1"/>
        <end position="153"/>
    </location>
</feature>
<dbReference type="Pfam" id="PF03668">
    <property type="entry name" value="RapZ-like_N"/>
    <property type="match status" value="1"/>
</dbReference>
<dbReference type="KEGG" id="acae:HYG86_06230"/>
<reference evidence="7 8" key="1">
    <citation type="submission" date="2020-07" db="EMBL/GenBank/DDBJ databases">
        <title>Alkalicella. sp. LB2 genome.</title>
        <authorList>
            <person name="Postec A."/>
            <person name="Quemeneur M."/>
        </authorList>
    </citation>
    <scope>NUCLEOTIDE SEQUENCE [LARGE SCALE GENOMIC DNA]</scope>
    <source>
        <strain evidence="7 8">LB2</strain>
    </source>
</reference>
<evidence type="ECO:0000256" key="4">
    <source>
        <dbReference type="HAMAP-Rule" id="MF_00636"/>
    </source>
</evidence>
<dbReference type="EMBL" id="CP058559">
    <property type="protein sequence ID" value="QNO14396.1"/>
    <property type="molecule type" value="Genomic_DNA"/>
</dbReference>
<evidence type="ECO:0000256" key="2">
    <source>
        <dbReference type="ARBA" id="ARBA00022840"/>
    </source>
</evidence>
<evidence type="ECO:0000259" key="5">
    <source>
        <dbReference type="Pfam" id="PF03668"/>
    </source>
</evidence>
<dbReference type="InterPro" id="IPR053931">
    <property type="entry name" value="RapZ_C"/>
</dbReference>
<dbReference type="PIRSF" id="PIRSF005052">
    <property type="entry name" value="P-loopkin"/>
    <property type="match status" value="1"/>
</dbReference>
<evidence type="ECO:0000256" key="3">
    <source>
        <dbReference type="ARBA" id="ARBA00023134"/>
    </source>
</evidence>
<dbReference type="GO" id="GO:0005525">
    <property type="term" value="F:GTP binding"/>
    <property type="evidence" value="ECO:0007669"/>
    <property type="project" value="UniProtKB-UniRule"/>
</dbReference>
<evidence type="ECO:0000313" key="8">
    <source>
        <dbReference type="Proteomes" id="UP000516160"/>
    </source>
</evidence>
<dbReference type="RefSeq" id="WP_213168049.1">
    <property type="nucleotide sequence ID" value="NZ_CP058559.1"/>
</dbReference>
<sequence>MEFVILTGMSGAGKTLALRSFEDMGYFCIDNLPPALIPKFADLCNQSEGNINKVAIVVDIRGGLFFKDLQKVLENMPMEVNILFLEANDDVIIRRFKETKRSHPLALDERIIDGINKEKEILEIFKDRANLVLDTSNFTGHQLIAKIKEIFTKKGEKEGLSITIMSFGFKYGIPIDSDMVFDVRFLPNPFYDPELKHYTGNDKSVQEYVMAGNKTAEFLQKLEDMVDFLIPCYVDEGKSQLVISIGCTGGKHRSVTISNKLKEKLERDGKRVKIYNRDIDKGK</sequence>
<accession>A0A7G9W6T4</accession>
<keyword evidence="2 4" id="KW-0067">ATP-binding</keyword>
<dbReference type="InterPro" id="IPR053930">
    <property type="entry name" value="RapZ-like_N"/>
</dbReference>
<dbReference type="PANTHER" id="PTHR30448">
    <property type="entry name" value="RNASE ADAPTER PROTEIN RAPZ"/>
    <property type="match status" value="1"/>
</dbReference>
<protein>
    <submittedName>
        <fullName evidence="7">RNase adapter RapZ</fullName>
    </submittedName>
</protein>
<organism evidence="7 8">
    <name type="scientific">Alkalicella caledoniensis</name>
    <dbReference type="NCBI Taxonomy" id="2731377"/>
    <lineage>
        <taxon>Bacteria</taxon>
        <taxon>Bacillati</taxon>
        <taxon>Bacillota</taxon>
        <taxon>Clostridia</taxon>
        <taxon>Eubacteriales</taxon>
        <taxon>Proteinivoracaceae</taxon>
        <taxon>Alkalicella</taxon>
    </lineage>
</organism>
<dbReference type="InterPro" id="IPR027417">
    <property type="entry name" value="P-loop_NTPase"/>
</dbReference>
<gene>
    <name evidence="7" type="primary">rapZ</name>
    <name evidence="7" type="ORF">HYG86_06230</name>
</gene>
<dbReference type="PANTHER" id="PTHR30448:SF0">
    <property type="entry name" value="RNASE ADAPTER PROTEIN RAPZ"/>
    <property type="match status" value="1"/>
</dbReference>
<keyword evidence="3 4" id="KW-0342">GTP-binding</keyword>
<dbReference type="GO" id="GO:0005524">
    <property type="term" value="F:ATP binding"/>
    <property type="evidence" value="ECO:0007669"/>
    <property type="project" value="UniProtKB-UniRule"/>
</dbReference>
<dbReference type="AlphaFoldDB" id="A0A7G9W6T4"/>
<evidence type="ECO:0000259" key="6">
    <source>
        <dbReference type="Pfam" id="PF22740"/>
    </source>
</evidence>
<dbReference type="NCBIfam" id="NF003828">
    <property type="entry name" value="PRK05416.1"/>
    <property type="match status" value="1"/>
</dbReference>
<evidence type="ECO:0000313" key="7">
    <source>
        <dbReference type="EMBL" id="QNO14396.1"/>
    </source>
</evidence>
<keyword evidence="8" id="KW-1185">Reference proteome</keyword>
<feature type="domain" description="RapZ C-terminal" evidence="6">
    <location>
        <begin position="161"/>
        <end position="279"/>
    </location>
</feature>
<feature type="binding site" evidence="4">
    <location>
        <begin position="8"/>
        <end position="15"/>
    </location>
    <ligand>
        <name>ATP</name>
        <dbReference type="ChEBI" id="CHEBI:30616"/>
    </ligand>
</feature>
<dbReference type="Gene3D" id="3.40.50.300">
    <property type="entry name" value="P-loop containing nucleotide triphosphate hydrolases"/>
    <property type="match status" value="1"/>
</dbReference>
<name>A0A7G9W6T4_ALKCA</name>